<dbReference type="RefSeq" id="WP_241542300.1">
    <property type="nucleotide sequence ID" value="NZ_CAWQWN010000001.1"/>
</dbReference>
<feature type="transmembrane region" description="Helical" evidence="5">
    <location>
        <begin position="359"/>
        <end position="380"/>
    </location>
</feature>
<evidence type="ECO:0000256" key="1">
    <source>
        <dbReference type="ARBA" id="ARBA00004141"/>
    </source>
</evidence>
<evidence type="ECO:0000256" key="3">
    <source>
        <dbReference type="ARBA" id="ARBA00022989"/>
    </source>
</evidence>
<evidence type="ECO:0000256" key="2">
    <source>
        <dbReference type="ARBA" id="ARBA00022692"/>
    </source>
</evidence>
<feature type="domain" description="Integral membrane bound transporter" evidence="6">
    <location>
        <begin position="352"/>
        <end position="480"/>
    </location>
</feature>
<evidence type="ECO:0000256" key="5">
    <source>
        <dbReference type="SAM" id="Phobius"/>
    </source>
</evidence>
<dbReference type="AlphaFoldDB" id="A0A9Q8Q248"/>
<dbReference type="InterPro" id="IPR052430">
    <property type="entry name" value="IVT-Associated"/>
</dbReference>
<evidence type="ECO:0000313" key="8">
    <source>
        <dbReference type="Proteomes" id="UP000829116"/>
    </source>
</evidence>
<feature type="transmembrane region" description="Helical" evidence="5">
    <location>
        <begin position="441"/>
        <end position="458"/>
    </location>
</feature>
<feature type="transmembrane region" description="Helical" evidence="5">
    <location>
        <begin position="67"/>
        <end position="89"/>
    </location>
</feature>
<dbReference type="EMBL" id="CP093245">
    <property type="protein sequence ID" value="UNH31095.1"/>
    <property type="molecule type" value="Genomic_DNA"/>
</dbReference>
<protein>
    <submittedName>
        <fullName evidence="7">FUSC family protein</fullName>
    </submittedName>
</protein>
<gene>
    <name evidence="7" type="ORF">MNY72_01835</name>
</gene>
<accession>A0A9Q8Q248</accession>
<feature type="transmembrane region" description="Helical" evidence="5">
    <location>
        <begin position="30"/>
        <end position="47"/>
    </location>
</feature>
<name>A0A9Q8Q248_9GAMM</name>
<feature type="transmembrane region" description="Helical" evidence="5">
    <location>
        <begin position="387"/>
        <end position="409"/>
    </location>
</feature>
<keyword evidence="4 5" id="KW-0472">Membrane</keyword>
<feature type="transmembrane region" description="Helical" evidence="5">
    <location>
        <begin position="470"/>
        <end position="489"/>
    </location>
</feature>
<dbReference type="Proteomes" id="UP000829116">
    <property type="component" value="Chromosome"/>
</dbReference>
<dbReference type="GO" id="GO:0016020">
    <property type="term" value="C:membrane"/>
    <property type="evidence" value="ECO:0007669"/>
    <property type="project" value="UniProtKB-SubCell"/>
</dbReference>
<dbReference type="Pfam" id="PF13515">
    <property type="entry name" value="FUSC_2"/>
    <property type="match status" value="1"/>
</dbReference>
<feature type="transmembrane region" description="Helical" evidence="5">
    <location>
        <begin position="415"/>
        <end position="434"/>
    </location>
</feature>
<proteinExistence type="predicted"/>
<dbReference type="PANTHER" id="PTHR47804:SF3">
    <property type="entry name" value="PROTEIN BRE4"/>
    <property type="match status" value="1"/>
</dbReference>
<reference evidence="7" key="1">
    <citation type="submission" date="2022-03" db="EMBL/GenBank/DDBJ databases">
        <title>ESBL-producing Moellerella wisconsensis and Escherichia marmotae isolated from wild game meat.</title>
        <authorList>
            <person name="Biggel M."/>
        </authorList>
    </citation>
    <scope>NUCLEOTIDE SEQUENCE</scope>
    <source>
        <strain evidence="7">W51</strain>
    </source>
</reference>
<dbReference type="PANTHER" id="PTHR47804">
    <property type="entry name" value="60S RIBOSOMAL PROTEIN L19"/>
    <property type="match status" value="1"/>
</dbReference>
<feature type="transmembrane region" description="Helical" evidence="5">
    <location>
        <begin position="149"/>
        <end position="171"/>
    </location>
</feature>
<evidence type="ECO:0000256" key="4">
    <source>
        <dbReference type="ARBA" id="ARBA00023136"/>
    </source>
</evidence>
<keyword evidence="2 5" id="KW-0812">Transmembrane</keyword>
<comment type="subcellular location">
    <subcellularLocation>
        <location evidence="1">Membrane</location>
        <topology evidence="1">Multi-pass membrane protein</topology>
    </subcellularLocation>
</comment>
<dbReference type="InterPro" id="IPR049453">
    <property type="entry name" value="Memb_transporter_dom"/>
</dbReference>
<feature type="transmembrane region" description="Helical" evidence="5">
    <location>
        <begin position="96"/>
        <end position="113"/>
    </location>
</feature>
<sequence>MMIAKTSLVFQQIKQDLLPFKFRFATTWRIALLCALMAGIAMLYEIPESAISCYLIIYLVKADAVENILLCIGVMVLSSIAVCVIFILFNLTLQDVMLRFFFMALFSGLFMYLSSASSLGDIGNLIALVIAFLMTLIDDIPFSDAATRGLLYALLMAVSPMLLVIIFNYFFGISPRKLLINKLSERFVSAQQFFLAREPSAIKVTQALSTQAECKRYLMLIKLFFLKGKKDIQWLDSMIDNSYEILIMSLSLPDNTPTAIRVALSEKCQFIAQCLSENQCLSEDQKNRLGVLKNESINSPEYQSLLTDFHSILFKPKVISDPKIKMPFFVEDAFTNPNHKYFAIKTTCAALICYVFYDYFAWQGIHTAMITCYVVALTSVGETVHKLTLRIIGCLIGAFIGIISLIYIIPHLSDVFSLMVLIFFCILPAAWVAAGNERISYAGVQVGLAFLLTVLHGFKPSFDLDVASDRILGILLGNIVMYIMFTKVWPVSIMTAINKQIKSILASYTALKLKSYDNNVQALSLVAAINEGIIKSKDDINLLIFETQFKDKNGALIRFFKQLLDQISVDSYQNYSVNFSSFNHKDTLDINADSISISDFKRDVLDSVPTTLSAQEKEPVIQELISEKS</sequence>
<feature type="transmembrane region" description="Helical" evidence="5">
    <location>
        <begin position="119"/>
        <end position="137"/>
    </location>
</feature>
<keyword evidence="3 5" id="KW-1133">Transmembrane helix</keyword>
<evidence type="ECO:0000259" key="6">
    <source>
        <dbReference type="Pfam" id="PF13515"/>
    </source>
</evidence>
<evidence type="ECO:0000313" key="7">
    <source>
        <dbReference type="EMBL" id="UNH31095.1"/>
    </source>
</evidence>
<organism evidence="7 8">
    <name type="scientific">Moellerella wisconsensis</name>
    <dbReference type="NCBI Taxonomy" id="158849"/>
    <lineage>
        <taxon>Bacteria</taxon>
        <taxon>Pseudomonadati</taxon>
        <taxon>Pseudomonadota</taxon>
        <taxon>Gammaproteobacteria</taxon>
        <taxon>Enterobacterales</taxon>
        <taxon>Morganellaceae</taxon>
        <taxon>Moellerella</taxon>
    </lineage>
</organism>